<dbReference type="Proteomes" id="UP000005226">
    <property type="component" value="Chromosome 12"/>
</dbReference>
<reference evidence="12" key="3">
    <citation type="submission" date="2025-09" db="UniProtKB">
        <authorList>
            <consortium name="Ensembl"/>
        </authorList>
    </citation>
    <scope>IDENTIFICATION</scope>
</reference>
<dbReference type="InParanoid" id="A0A674N5H3"/>
<dbReference type="PROSITE" id="PS01360">
    <property type="entry name" value="ZF_MYND_1"/>
    <property type="match status" value="1"/>
</dbReference>
<evidence type="ECO:0000256" key="2">
    <source>
        <dbReference type="ARBA" id="ARBA00022723"/>
    </source>
</evidence>
<dbReference type="Ensembl" id="ENSTRUT00000073815.1">
    <property type="protein sequence ID" value="ENSTRUP00000068812.1"/>
    <property type="gene ID" value="ENSTRUG00000013555.3"/>
</dbReference>
<dbReference type="PROSITE" id="PS50297">
    <property type="entry name" value="ANK_REP_REGION"/>
    <property type="match status" value="2"/>
</dbReference>
<dbReference type="Gene3D" id="6.10.140.2220">
    <property type="match status" value="1"/>
</dbReference>
<dbReference type="PROSITE" id="PS50088">
    <property type="entry name" value="ANK_REPEAT"/>
    <property type="match status" value="2"/>
</dbReference>
<comment type="subcellular location">
    <subcellularLocation>
        <location evidence="1">Cell projection</location>
        <location evidence="1">Cilium</location>
    </subcellularLocation>
</comment>
<keyword evidence="2" id="KW-0479">Metal-binding</keyword>
<keyword evidence="5" id="KW-0862">Zinc</keyword>
<organism evidence="12 13">
    <name type="scientific">Takifugu rubripes</name>
    <name type="common">Japanese pufferfish</name>
    <name type="synonym">Fugu rubripes</name>
    <dbReference type="NCBI Taxonomy" id="31033"/>
    <lineage>
        <taxon>Eukaryota</taxon>
        <taxon>Metazoa</taxon>
        <taxon>Chordata</taxon>
        <taxon>Craniata</taxon>
        <taxon>Vertebrata</taxon>
        <taxon>Euteleostomi</taxon>
        <taxon>Actinopterygii</taxon>
        <taxon>Neopterygii</taxon>
        <taxon>Teleostei</taxon>
        <taxon>Neoteleostei</taxon>
        <taxon>Acanthomorphata</taxon>
        <taxon>Eupercaria</taxon>
        <taxon>Tetraodontiformes</taxon>
        <taxon>Tetradontoidea</taxon>
        <taxon>Tetraodontidae</taxon>
        <taxon>Takifugu</taxon>
    </lineage>
</organism>
<dbReference type="RefSeq" id="XP_003969291.2">
    <property type="nucleotide sequence ID" value="XM_003969242.2"/>
</dbReference>
<dbReference type="InterPro" id="IPR002893">
    <property type="entry name" value="Znf_MYND"/>
</dbReference>
<dbReference type="SUPFAM" id="SSF48403">
    <property type="entry name" value="Ankyrin repeat"/>
    <property type="match status" value="1"/>
</dbReference>
<dbReference type="GO" id="GO:0008270">
    <property type="term" value="F:zinc ion binding"/>
    <property type="evidence" value="ECO:0007669"/>
    <property type="project" value="UniProtKB-KW"/>
</dbReference>
<evidence type="ECO:0000313" key="13">
    <source>
        <dbReference type="Proteomes" id="UP000005226"/>
    </source>
</evidence>
<dbReference type="Gene3D" id="1.25.40.20">
    <property type="entry name" value="Ankyrin repeat-containing domain"/>
    <property type="match status" value="1"/>
</dbReference>
<dbReference type="Pfam" id="PF01753">
    <property type="entry name" value="zf-MYND"/>
    <property type="match status" value="1"/>
</dbReference>
<keyword evidence="6 9" id="KW-0040">ANK repeat</keyword>
<dbReference type="PANTHER" id="PTHR24150:SF8">
    <property type="entry name" value="ANKYRIN REPEAT AND MYND DOMAIN-CONTAINING PROTEIN 2"/>
    <property type="match status" value="1"/>
</dbReference>
<dbReference type="GeneID" id="101073380"/>
<evidence type="ECO:0000256" key="6">
    <source>
        <dbReference type="ARBA" id="ARBA00023043"/>
    </source>
</evidence>
<keyword evidence="3" id="KW-0677">Repeat</keyword>
<protein>
    <submittedName>
        <fullName evidence="12">Ankyrin repeat and MYND domain containing 2</fullName>
    </submittedName>
</protein>
<evidence type="ECO:0000256" key="3">
    <source>
        <dbReference type="ARBA" id="ARBA00022737"/>
    </source>
</evidence>
<dbReference type="InterPro" id="IPR002110">
    <property type="entry name" value="Ankyrin_rpt"/>
</dbReference>
<proteinExistence type="predicted"/>
<dbReference type="PANTHER" id="PTHR24150">
    <property type="entry name" value="ANKYRIN REPEAT AND MYND DOMAIN-CONTAINING PROTEIN 2"/>
    <property type="match status" value="1"/>
</dbReference>
<dbReference type="SUPFAM" id="SSF144232">
    <property type="entry name" value="HIT/MYND zinc finger-like"/>
    <property type="match status" value="1"/>
</dbReference>
<dbReference type="SMART" id="SM00248">
    <property type="entry name" value="ANK"/>
    <property type="match status" value="2"/>
</dbReference>
<keyword evidence="8" id="KW-0966">Cell projection</keyword>
<keyword evidence="4 10" id="KW-0863">Zinc-finger</keyword>
<name>A0A674N5H3_TAKRU</name>
<reference evidence="12" key="2">
    <citation type="submission" date="2025-08" db="UniProtKB">
        <authorList>
            <consortium name="Ensembl"/>
        </authorList>
    </citation>
    <scope>IDENTIFICATION</scope>
</reference>
<reference evidence="12 13" key="1">
    <citation type="journal article" date="2011" name="Genome Biol. Evol.">
        <title>Integration of the genetic map and genome assembly of fugu facilitates insights into distinct features of genome evolution in teleosts and mammals.</title>
        <authorList>
            <person name="Kai W."/>
            <person name="Kikuchi K."/>
            <person name="Tohari S."/>
            <person name="Chew A.K."/>
            <person name="Tay A."/>
            <person name="Fujiwara A."/>
            <person name="Hosoya S."/>
            <person name="Suetake H."/>
            <person name="Naruse K."/>
            <person name="Brenner S."/>
            <person name="Suzuki Y."/>
            <person name="Venkatesh B."/>
        </authorList>
    </citation>
    <scope>NUCLEOTIDE SEQUENCE [LARGE SCALE GENOMIC DNA]</scope>
</reference>
<dbReference type="InterPro" id="IPR052452">
    <property type="entry name" value="Ankyrin-MYND_dom_contain_2"/>
</dbReference>
<evidence type="ECO:0000313" key="12">
    <source>
        <dbReference type="Ensembl" id="ENSTRUP00000068812.1"/>
    </source>
</evidence>
<dbReference type="InterPro" id="IPR036770">
    <property type="entry name" value="Ankyrin_rpt-contain_sf"/>
</dbReference>
<evidence type="ECO:0000256" key="8">
    <source>
        <dbReference type="ARBA" id="ARBA00023273"/>
    </source>
</evidence>
<evidence type="ECO:0000256" key="1">
    <source>
        <dbReference type="ARBA" id="ARBA00004138"/>
    </source>
</evidence>
<dbReference type="Pfam" id="PF00023">
    <property type="entry name" value="Ank"/>
    <property type="match status" value="1"/>
</dbReference>
<evidence type="ECO:0000256" key="5">
    <source>
        <dbReference type="ARBA" id="ARBA00022833"/>
    </source>
</evidence>
<evidence type="ECO:0000256" key="10">
    <source>
        <dbReference type="PROSITE-ProRule" id="PRU00134"/>
    </source>
</evidence>
<dbReference type="PROSITE" id="PS50865">
    <property type="entry name" value="ZF_MYND_2"/>
    <property type="match status" value="1"/>
</dbReference>
<evidence type="ECO:0000256" key="9">
    <source>
        <dbReference type="PROSITE-ProRule" id="PRU00023"/>
    </source>
</evidence>
<dbReference type="Pfam" id="PF12796">
    <property type="entry name" value="Ank_2"/>
    <property type="match status" value="1"/>
</dbReference>
<gene>
    <name evidence="12" type="primary">LOC101073380</name>
</gene>
<sequence length="435" mass="48339">MSVPEKGDVSASERKLLQIIAAGDVQEAAELLASEDVRVNCLDEYGMTPLMHAAYKGTADLCCLLLQHGADVNCNQHEFGYTALMFAALSGKTDITSMMLDAGAETDLVNSVGRTAAQMAAFVGQHDCVTVINNFFSRARLEYYTRPQGLETEPKLPPRLAGPLHKIIMTTNLNPVKMVLLVKEHPMMIDAVALEKCYQVMDLLCEQCVKQQDMNEVLAMKMHYISCVLQKCLASLHKRDDKLDDLIKMLLKGRDSDGFPQYQEKFIRDCIRKFPYCEATLLQQLVRSIAPVEIGNEPTAFSVLTQALTGQMAFVDADYCATCGERGADKKCSLCKLAKYCSLTCQKLHWFTHKKMCRPVHVHSAELQADAPQLKELKEDESDLEMETANFLQALCLRAEEKIAAAGGCPAEQLDVDCPSTSAETNMLPRLRHDN</sequence>
<feature type="repeat" description="ANK" evidence="9">
    <location>
        <begin position="79"/>
        <end position="111"/>
    </location>
</feature>
<feature type="repeat" description="ANK" evidence="9">
    <location>
        <begin position="45"/>
        <end position="77"/>
    </location>
</feature>
<feature type="domain" description="MYND-type" evidence="11">
    <location>
        <begin position="320"/>
        <end position="357"/>
    </location>
</feature>
<evidence type="ECO:0000259" key="11">
    <source>
        <dbReference type="PROSITE" id="PS50865"/>
    </source>
</evidence>
<evidence type="ECO:0000256" key="4">
    <source>
        <dbReference type="ARBA" id="ARBA00022771"/>
    </source>
</evidence>
<dbReference type="FunFam" id="1.25.40.20:FF:000182">
    <property type="entry name" value="Ankyrin repeat and MYND domain containing 2a"/>
    <property type="match status" value="1"/>
</dbReference>
<dbReference type="AlphaFoldDB" id="A0A674N5H3"/>
<evidence type="ECO:0000256" key="7">
    <source>
        <dbReference type="ARBA" id="ARBA00023069"/>
    </source>
</evidence>
<dbReference type="GO" id="GO:0005929">
    <property type="term" value="C:cilium"/>
    <property type="evidence" value="ECO:0007669"/>
    <property type="project" value="UniProtKB-SubCell"/>
</dbReference>
<keyword evidence="13" id="KW-1185">Reference proteome</keyword>
<keyword evidence="7" id="KW-0969">Cilium</keyword>
<accession>A0A674N5H3</accession>
<dbReference type="GeneTree" id="ENSGT00390000016820"/>